<reference evidence="1 2" key="1">
    <citation type="submission" date="2023-07" db="EMBL/GenBank/DDBJ databases">
        <title>Novel Shewanella species isolated from Baltic Sea sediments.</title>
        <authorList>
            <person name="Martin-Rodriguez A.J."/>
        </authorList>
    </citation>
    <scope>NUCLEOTIDE SEQUENCE [LARGE SCALE GENOMIC DNA]</scope>
    <source>
        <strain evidence="1 2">SP2S1-2</strain>
    </source>
</reference>
<evidence type="ECO:0008006" key="3">
    <source>
        <dbReference type="Google" id="ProtNLM"/>
    </source>
</evidence>
<evidence type="ECO:0000313" key="2">
    <source>
        <dbReference type="Proteomes" id="UP001249505"/>
    </source>
</evidence>
<dbReference type="EMBL" id="JAUOES010000019">
    <property type="protein sequence ID" value="MDT3281737.1"/>
    <property type="molecule type" value="Genomic_DNA"/>
</dbReference>
<proteinExistence type="predicted"/>
<keyword evidence="2" id="KW-1185">Reference proteome</keyword>
<evidence type="ECO:0000313" key="1">
    <source>
        <dbReference type="EMBL" id="MDT3281737.1"/>
    </source>
</evidence>
<accession>A0ABU3G276</accession>
<comment type="caution">
    <text evidence="1">The sequence shown here is derived from an EMBL/GenBank/DDBJ whole genome shotgun (WGS) entry which is preliminary data.</text>
</comment>
<name>A0ABU3G276_9GAMM</name>
<organism evidence="1 2">
    <name type="scientific">Shewanella scandinavica</name>
    <dbReference type="NCBI Taxonomy" id="3063538"/>
    <lineage>
        <taxon>Bacteria</taxon>
        <taxon>Pseudomonadati</taxon>
        <taxon>Pseudomonadota</taxon>
        <taxon>Gammaproteobacteria</taxon>
        <taxon>Alteromonadales</taxon>
        <taxon>Shewanellaceae</taxon>
        <taxon>Shewanella</taxon>
    </lineage>
</organism>
<sequence>MKLLDWIKANRPGNLSEYDDRFEIEHQSGECSTLFKNSGTHVSTMSHHKSLGDMYTSFDGVDLFSSTFKIASIESPKSVGDVELVESLSKFQNWVKQLNPSFPERVVPFMYQAGIGIYAVGEESGKIYEWDDEQGTLSDEFDSLEQILTEWLDAIV</sequence>
<gene>
    <name evidence="1" type="ORF">Q4Q50_15750</name>
</gene>
<protein>
    <recommendedName>
        <fullName evidence="3">SMI1/KNR4 family protein</fullName>
    </recommendedName>
</protein>
<dbReference type="RefSeq" id="WP_311900137.1">
    <property type="nucleotide sequence ID" value="NZ_JAUOES010000019.1"/>
</dbReference>
<dbReference type="Proteomes" id="UP001249505">
    <property type="component" value="Unassembled WGS sequence"/>
</dbReference>